<comment type="caution">
    <text evidence="2">The sequence shown here is derived from an EMBL/GenBank/DDBJ whole genome shotgun (WGS) entry which is preliminary data.</text>
</comment>
<proteinExistence type="predicted"/>
<dbReference type="EMBL" id="WUQX01000001">
    <property type="protein sequence ID" value="MXP73970.1"/>
    <property type="molecule type" value="Genomic_DNA"/>
</dbReference>
<sequence>MAVSATLDGTPKQCSERLTDGEELKNRYQFLRLIHSIVALFWRAIKGRSLRDG</sequence>
<evidence type="ECO:0000313" key="4">
    <source>
        <dbReference type="Proteomes" id="UP000460412"/>
    </source>
</evidence>
<organism evidence="2 4">
    <name type="scientific">Sporofaciens musculi</name>
    <dbReference type="NCBI Taxonomy" id="2681861"/>
    <lineage>
        <taxon>Bacteria</taxon>
        <taxon>Bacillati</taxon>
        <taxon>Bacillota</taxon>
        <taxon>Clostridia</taxon>
        <taxon>Lachnospirales</taxon>
        <taxon>Lachnospiraceae</taxon>
        <taxon>Sporofaciens</taxon>
    </lineage>
</organism>
<keyword evidence="4" id="KW-1185">Reference proteome</keyword>
<reference evidence="2 4" key="1">
    <citation type="submission" date="2019-12" db="EMBL/GenBank/DDBJ databases">
        <title>Sporaefaciens musculi gen. nov., sp. nov., a novel bacterium isolated from the caecum of an obese mouse.</title>
        <authorList>
            <person name="Rasmussen T.S."/>
            <person name="Streidl T."/>
            <person name="Hitch T.C.A."/>
            <person name="Wortmann E."/>
            <person name="Deptula P."/>
            <person name="Hansen M."/>
            <person name="Nielsen D.S."/>
            <person name="Clavel T."/>
            <person name="Vogensen F.K."/>
        </authorList>
    </citation>
    <scope>NUCLEOTIDE SEQUENCE [LARGE SCALE GENOMIC DNA]</scope>
    <source>
        <strain evidence="2 4">WCA-9-b2</strain>
    </source>
</reference>
<dbReference type="EMBL" id="WUQX01000001">
    <property type="protein sequence ID" value="MXP78781.1"/>
    <property type="molecule type" value="Genomic_DNA"/>
</dbReference>
<name>A0A7X3MCU0_9FIRM</name>
<dbReference type="Proteomes" id="UP000460412">
    <property type="component" value="Unassembled WGS sequence"/>
</dbReference>
<protein>
    <submittedName>
        <fullName evidence="2">Uncharacterized protein</fullName>
    </submittedName>
</protein>
<accession>A0A7X3MCU0</accession>
<evidence type="ECO:0000313" key="2">
    <source>
        <dbReference type="EMBL" id="MXP74056.1"/>
    </source>
</evidence>
<dbReference type="EMBL" id="WUQX01000001">
    <property type="protein sequence ID" value="MXP74056.1"/>
    <property type="molecule type" value="Genomic_DNA"/>
</dbReference>
<dbReference type="RefSeq" id="WP_159748948.1">
    <property type="nucleotide sequence ID" value="NZ_WUQX01000001.1"/>
</dbReference>
<dbReference type="AlphaFoldDB" id="A0A7X3MCU0"/>
<evidence type="ECO:0000313" key="3">
    <source>
        <dbReference type="EMBL" id="MXP78781.1"/>
    </source>
</evidence>
<gene>
    <name evidence="1" type="ORF">GN277_00460</name>
    <name evidence="2" type="ORF">GN277_00970</name>
    <name evidence="3" type="ORF">GN277_26605</name>
</gene>
<evidence type="ECO:0000313" key="1">
    <source>
        <dbReference type="EMBL" id="MXP73970.1"/>
    </source>
</evidence>